<evidence type="ECO:0000256" key="1">
    <source>
        <dbReference type="SAM" id="MobiDB-lite"/>
    </source>
</evidence>
<dbReference type="AlphaFoldDB" id="K9H770"/>
<feature type="compositionally biased region" description="Polar residues" evidence="1">
    <location>
        <begin position="1"/>
        <end position="14"/>
    </location>
</feature>
<name>K9H770_9PROT</name>
<feature type="region of interest" description="Disordered" evidence="1">
    <location>
        <begin position="1"/>
        <end position="39"/>
    </location>
</feature>
<dbReference type="EMBL" id="ANHY01000001">
    <property type="protein sequence ID" value="EKV32934.1"/>
    <property type="molecule type" value="Genomic_DNA"/>
</dbReference>
<evidence type="ECO:0000313" key="2">
    <source>
        <dbReference type="EMBL" id="EKV32934.1"/>
    </source>
</evidence>
<comment type="caution">
    <text evidence="2">The sequence shown here is derived from an EMBL/GenBank/DDBJ whole genome shotgun (WGS) entry which is preliminary data.</text>
</comment>
<reference evidence="2 3" key="1">
    <citation type="journal article" date="2013" name="Genome Announc.">
        <title>Draft Genome Sequence of an Alphaproteobacterium, Caenispirillum salinarum AK4(T), Isolated from a Solar Saltern.</title>
        <authorList>
            <person name="Khatri I."/>
            <person name="Singh A."/>
            <person name="Korpole S."/>
            <person name="Pinnaka A.K."/>
            <person name="Subramanian S."/>
        </authorList>
    </citation>
    <scope>NUCLEOTIDE SEQUENCE [LARGE SCALE GENOMIC DNA]</scope>
    <source>
        <strain evidence="2 3">AK4</strain>
    </source>
</reference>
<evidence type="ECO:0000313" key="3">
    <source>
        <dbReference type="Proteomes" id="UP000009881"/>
    </source>
</evidence>
<accession>K9H770</accession>
<protein>
    <submittedName>
        <fullName evidence="2">Uncharacterized protein</fullName>
    </submittedName>
</protein>
<dbReference type="Proteomes" id="UP000009881">
    <property type="component" value="Unassembled WGS sequence"/>
</dbReference>
<dbReference type="STRING" id="1238182.C882_0017"/>
<sequence length="39" mass="3901">MSATPLGAQSSASIESAGAFSNGGTVRWPRPCALGVIPR</sequence>
<proteinExistence type="predicted"/>
<organism evidence="2 3">
    <name type="scientific">Caenispirillum salinarum AK4</name>
    <dbReference type="NCBI Taxonomy" id="1238182"/>
    <lineage>
        <taxon>Bacteria</taxon>
        <taxon>Pseudomonadati</taxon>
        <taxon>Pseudomonadota</taxon>
        <taxon>Alphaproteobacteria</taxon>
        <taxon>Rhodospirillales</taxon>
        <taxon>Novispirillaceae</taxon>
        <taxon>Caenispirillum</taxon>
    </lineage>
</organism>
<gene>
    <name evidence="2" type="ORF">C882_0017</name>
</gene>
<keyword evidence="3" id="KW-1185">Reference proteome</keyword>